<feature type="modified residue" description="4-aspartylphosphate" evidence="1">
    <location>
        <position position="55"/>
    </location>
</feature>
<comment type="caution">
    <text evidence="3">The sequence shown here is derived from an EMBL/GenBank/DDBJ whole genome shotgun (WGS) entry which is preliminary data.</text>
</comment>
<dbReference type="Gene3D" id="3.40.50.2300">
    <property type="match status" value="1"/>
</dbReference>
<dbReference type="OrthoDB" id="9801101at2"/>
<dbReference type="RefSeq" id="WP_088709235.1">
    <property type="nucleotide sequence ID" value="NZ_LSTO01000001.1"/>
</dbReference>
<keyword evidence="1" id="KW-0597">Phosphoprotein</keyword>
<proteinExistence type="predicted"/>
<dbReference type="EMBL" id="LSTO01000001">
    <property type="protein sequence ID" value="OWW22417.1"/>
    <property type="molecule type" value="Genomic_DNA"/>
</dbReference>
<dbReference type="PANTHER" id="PTHR43228:SF1">
    <property type="entry name" value="TWO-COMPONENT RESPONSE REGULATOR ARR22"/>
    <property type="match status" value="1"/>
</dbReference>
<dbReference type="Pfam" id="PF00072">
    <property type="entry name" value="Response_reg"/>
    <property type="match status" value="1"/>
</dbReference>
<dbReference type="SMART" id="SM00448">
    <property type="entry name" value="REC"/>
    <property type="match status" value="1"/>
</dbReference>
<gene>
    <name evidence="3" type="ORF">AYR66_25895</name>
</gene>
<protein>
    <submittedName>
        <fullName evidence="3">Response regulator receiver protein</fullName>
    </submittedName>
</protein>
<sequence length="121" mass="13219">MKLLIVDDSTIIRSRIARIALHPRLRNLSIVGMAKNGIEAVEVCRRQGPDVVTMDLTMPEMDGITCIEHLMNLRPELNILVVSALSDKATAISALKKGARGFLLKPFSDQQLADALLEVAA</sequence>
<dbReference type="Proteomes" id="UP000197535">
    <property type="component" value="Unassembled WGS sequence"/>
</dbReference>
<evidence type="ECO:0000259" key="2">
    <source>
        <dbReference type="PROSITE" id="PS50110"/>
    </source>
</evidence>
<dbReference type="InterPro" id="IPR001789">
    <property type="entry name" value="Sig_transdc_resp-reg_receiver"/>
</dbReference>
<name>A0A254TJP2_9BURK</name>
<keyword evidence="4" id="KW-1185">Reference proteome</keyword>
<dbReference type="InterPro" id="IPR052048">
    <property type="entry name" value="ST_Response_Regulator"/>
</dbReference>
<evidence type="ECO:0000313" key="4">
    <source>
        <dbReference type="Proteomes" id="UP000197535"/>
    </source>
</evidence>
<feature type="domain" description="Response regulatory" evidence="2">
    <location>
        <begin position="2"/>
        <end position="120"/>
    </location>
</feature>
<organism evidence="3 4">
    <name type="scientific">Noviherbaspirillum denitrificans</name>
    <dbReference type="NCBI Taxonomy" id="1968433"/>
    <lineage>
        <taxon>Bacteria</taxon>
        <taxon>Pseudomonadati</taxon>
        <taxon>Pseudomonadota</taxon>
        <taxon>Betaproteobacteria</taxon>
        <taxon>Burkholderiales</taxon>
        <taxon>Oxalobacteraceae</taxon>
        <taxon>Noviherbaspirillum</taxon>
    </lineage>
</organism>
<reference evidence="3 4" key="1">
    <citation type="submission" date="2016-02" db="EMBL/GenBank/DDBJ databases">
        <authorList>
            <person name="Wen L."/>
            <person name="He K."/>
            <person name="Yang H."/>
        </authorList>
    </citation>
    <scope>NUCLEOTIDE SEQUENCE [LARGE SCALE GENOMIC DNA]</scope>
    <source>
        <strain evidence="3 4">TSA40</strain>
    </source>
</reference>
<dbReference type="SUPFAM" id="SSF52172">
    <property type="entry name" value="CheY-like"/>
    <property type="match status" value="1"/>
</dbReference>
<accession>A0A254TJP2</accession>
<evidence type="ECO:0000313" key="3">
    <source>
        <dbReference type="EMBL" id="OWW22417.1"/>
    </source>
</evidence>
<dbReference type="AlphaFoldDB" id="A0A254TJP2"/>
<dbReference type="GO" id="GO:0000160">
    <property type="term" value="P:phosphorelay signal transduction system"/>
    <property type="evidence" value="ECO:0007669"/>
    <property type="project" value="InterPro"/>
</dbReference>
<dbReference type="InterPro" id="IPR011006">
    <property type="entry name" value="CheY-like_superfamily"/>
</dbReference>
<evidence type="ECO:0000256" key="1">
    <source>
        <dbReference type="PROSITE-ProRule" id="PRU00169"/>
    </source>
</evidence>
<dbReference type="PANTHER" id="PTHR43228">
    <property type="entry name" value="TWO-COMPONENT RESPONSE REGULATOR"/>
    <property type="match status" value="1"/>
</dbReference>
<dbReference type="PROSITE" id="PS50110">
    <property type="entry name" value="RESPONSE_REGULATORY"/>
    <property type="match status" value="1"/>
</dbReference>